<evidence type="ECO:0000313" key="4">
    <source>
        <dbReference type="Proteomes" id="UP001597365"/>
    </source>
</evidence>
<comment type="caution">
    <text evidence="3">The sequence shown here is derived from an EMBL/GenBank/DDBJ whole genome shotgun (WGS) entry which is preliminary data.</text>
</comment>
<keyword evidence="4" id="KW-1185">Reference proteome</keyword>
<proteinExistence type="predicted"/>
<gene>
    <name evidence="3" type="ORF">ACFSJS_05400</name>
</gene>
<evidence type="ECO:0000256" key="2">
    <source>
        <dbReference type="SAM" id="Phobius"/>
    </source>
</evidence>
<feature type="region of interest" description="Disordered" evidence="1">
    <location>
        <begin position="102"/>
        <end position="149"/>
    </location>
</feature>
<sequence>MSGLHDDAYDLGHTVAGWTGTVLALTGCAGAGVALCAAWPPGIGIGLAVVAAGGLVTWVLHLAGWGKPSGPRPADQWDWRVKDPMTGHGECRGCRLAGPFAPARRRATGGGPAPAPGAAGRGAGPAGRPARGADGGTGGREPQPSAAGA</sequence>
<keyword evidence="2" id="KW-0472">Membrane</keyword>
<dbReference type="NCBIfam" id="NF041681">
    <property type="entry name" value="HGxxPAAW"/>
    <property type="match status" value="1"/>
</dbReference>
<accession>A0ABW4PEF3</accession>
<keyword evidence="2" id="KW-0812">Transmembrane</keyword>
<name>A0ABW4PEF3_9ACTN</name>
<feature type="transmembrane region" description="Helical" evidence="2">
    <location>
        <begin position="45"/>
        <end position="66"/>
    </location>
</feature>
<dbReference type="RefSeq" id="WP_380897293.1">
    <property type="nucleotide sequence ID" value="NZ_JBHUFU010000002.1"/>
</dbReference>
<organism evidence="3 4">
    <name type="scientific">Streptomyces desertarenae</name>
    <dbReference type="NCBI Taxonomy" id="2666184"/>
    <lineage>
        <taxon>Bacteria</taxon>
        <taxon>Bacillati</taxon>
        <taxon>Actinomycetota</taxon>
        <taxon>Actinomycetes</taxon>
        <taxon>Kitasatosporales</taxon>
        <taxon>Streptomycetaceae</taxon>
        <taxon>Streptomyces</taxon>
    </lineage>
</organism>
<reference evidence="4" key="1">
    <citation type="journal article" date="2019" name="Int. J. Syst. Evol. Microbiol.">
        <title>The Global Catalogue of Microorganisms (GCM) 10K type strain sequencing project: providing services to taxonomists for standard genome sequencing and annotation.</title>
        <authorList>
            <consortium name="The Broad Institute Genomics Platform"/>
            <consortium name="The Broad Institute Genome Sequencing Center for Infectious Disease"/>
            <person name="Wu L."/>
            <person name="Ma J."/>
        </authorList>
    </citation>
    <scope>NUCLEOTIDE SEQUENCE [LARGE SCALE GENOMIC DNA]</scope>
    <source>
        <strain evidence="4">CGMCC 4.7455</strain>
    </source>
</reference>
<evidence type="ECO:0000313" key="3">
    <source>
        <dbReference type="EMBL" id="MFD1829094.1"/>
    </source>
</evidence>
<dbReference type="Proteomes" id="UP001597365">
    <property type="component" value="Unassembled WGS sequence"/>
</dbReference>
<keyword evidence="2" id="KW-1133">Transmembrane helix</keyword>
<feature type="transmembrane region" description="Helical" evidence="2">
    <location>
        <begin position="15"/>
        <end position="38"/>
    </location>
</feature>
<dbReference type="EMBL" id="JBHUFU010000002">
    <property type="protein sequence ID" value="MFD1829094.1"/>
    <property type="molecule type" value="Genomic_DNA"/>
</dbReference>
<protein>
    <submittedName>
        <fullName evidence="3">HGxxPAAW family protein</fullName>
    </submittedName>
</protein>
<evidence type="ECO:0000256" key="1">
    <source>
        <dbReference type="SAM" id="MobiDB-lite"/>
    </source>
</evidence>